<comment type="caution">
    <text evidence="1">The sequence shown here is derived from an EMBL/GenBank/DDBJ whole genome shotgun (WGS) entry which is preliminary data.</text>
</comment>
<protein>
    <recommendedName>
        <fullName evidence="3">LXG domain of WXG superfamily protein</fullName>
    </recommendedName>
</protein>
<dbReference type="RefSeq" id="WP_317942490.1">
    <property type="nucleotide sequence ID" value="NZ_JAUBDI010000003.1"/>
</dbReference>
<gene>
    <name evidence="1" type="ORF">QT711_05375</name>
</gene>
<proteinExistence type="predicted"/>
<reference evidence="1 2" key="1">
    <citation type="submission" date="2023-06" db="EMBL/GenBank/DDBJ databases">
        <title>Sporosarcina sp. nov., isolated from Korean traditional fermented seafood 'Jeotgal'.</title>
        <authorList>
            <person name="Yang A.I."/>
            <person name="Shin N.-R."/>
        </authorList>
    </citation>
    <scope>NUCLEOTIDE SEQUENCE [LARGE SCALE GENOMIC DNA]</scope>
    <source>
        <strain evidence="1 2">KCTC13119</strain>
    </source>
</reference>
<dbReference type="Proteomes" id="UP001282284">
    <property type="component" value="Unassembled WGS sequence"/>
</dbReference>
<evidence type="ECO:0000313" key="1">
    <source>
        <dbReference type="EMBL" id="MDW0112605.1"/>
    </source>
</evidence>
<organism evidence="1 2">
    <name type="scientific">Sporosarcina saromensis</name>
    <dbReference type="NCBI Taxonomy" id="359365"/>
    <lineage>
        <taxon>Bacteria</taxon>
        <taxon>Bacillati</taxon>
        <taxon>Bacillota</taxon>
        <taxon>Bacilli</taxon>
        <taxon>Bacillales</taxon>
        <taxon>Caryophanaceae</taxon>
        <taxon>Sporosarcina</taxon>
    </lineage>
</organism>
<evidence type="ECO:0000313" key="2">
    <source>
        <dbReference type="Proteomes" id="UP001282284"/>
    </source>
</evidence>
<evidence type="ECO:0008006" key="3">
    <source>
        <dbReference type="Google" id="ProtNLM"/>
    </source>
</evidence>
<sequence>MKLIIGEQVIEYIIPTAEEVIERINEYVTGGLYFSHFIADGTEVYDEHEEFLEQKLESIEELHVVIKTEKEFMNDVLLSAEEYLQRAVPELRTLADDFNRVPTADTWDRFELLIGGADWLNDMLKVVNNSHERPSDWKTFQKLTSTLQAEVSKLGKALEKKKNREIAAILKNGFLPVFEQLEKAFGETIDSEFIRKNLN</sequence>
<accession>A0ABU4G6L8</accession>
<name>A0ABU4G6L8_9BACL</name>
<keyword evidence="2" id="KW-1185">Reference proteome</keyword>
<dbReference type="EMBL" id="JAUBDI010000003">
    <property type="protein sequence ID" value="MDW0112605.1"/>
    <property type="molecule type" value="Genomic_DNA"/>
</dbReference>